<comment type="caution">
    <text evidence="15">The sequence shown here is derived from an EMBL/GenBank/DDBJ whole genome shotgun (WGS) entry which is preliminary data.</text>
</comment>
<dbReference type="GO" id="GO:0009398">
    <property type="term" value="P:FMN biosynthetic process"/>
    <property type="evidence" value="ECO:0007669"/>
    <property type="project" value="UniProtKB-UniPathway"/>
</dbReference>
<dbReference type="PANTHER" id="PTHR23413">
    <property type="entry name" value="60S RIBOSOMAL PROTEIN L32 AND DNA-DIRECTED RNA POLYMERASE II, SUBUNIT N"/>
    <property type="match status" value="1"/>
</dbReference>
<dbReference type="GO" id="GO:0022625">
    <property type="term" value="C:cytosolic large ribosomal subunit"/>
    <property type="evidence" value="ECO:0007669"/>
    <property type="project" value="TreeGrafter"/>
</dbReference>
<keyword evidence="8" id="KW-0808">Transferase</keyword>
<dbReference type="PANTHER" id="PTHR23413:SF1">
    <property type="entry name" value="RIBOSOMAL PROTEIN L32"/>
    <property type="match status" value="1"/>
</dbReference>
<dbReference type="AlphaFoldDB" id="A0A2H9TP51"/>
<name>A0A2H9TP51_9FUNG</name>
<dbReference type="OrthoDB" id="268693at2759"/>
<accession>A0A2H9TP51</accession>
<comment type="function">
    <text evidence="1">Catalyzes the phosphorylation of riboflavin (vitamin B2) to form flavin mononucleotide (FMN) coenzyme.</text>
</comment>
<gene>
    <name evidence="15" type="ORF">PSACC_00717</name>
</gene>
<dbReference type="Pfam" id="PF01655">
    <property type="entry name" value="Ribosomal_L32e"/>
    <property type="match status" value="1"/>
</dbReference>
<dbReference type="STRING" id="1246581.A0A2H9TP51"/>
<reference evidence="15 16" key="1">
    <citation type="submission" date="2016-10" db="EMBL/GenBank/DDBJ databases">
        <title>The genome of Paramicrosporidium saccamoebae is the missing link in understanding Cryptomycota and Microsporidia evolution.</title>
        <authorList>
            <person name="Quandt C.A."/>
            <person name="Beaudet D."/>
            <person name="Corsaro D."/>
            <person name="Michel R."/>
            <person name="Corradi N."/>
            <person name="James T."/>
        </authorList>
    </citation>
    <scope>NUCLEOTIDE SEQUENCE [LARGE SCALE GENOMIC DNA]</scope>
    <source>
        <strain evidence="15 16">KSL3</strain>
    </source>
</reference>
<comment type="similarity">
    <text evidence="4">Belongs to the flavokinase family.</text>
</comment>
<dbReference type="Proteomes" id="UP000240830">
    <property type="component" value="Unassembled WGS sequence"/>
</dbReference>
<evidence type="ECO:0000256" key="6">
    <source>
        <dbReference type="ARBA" id="ARBA00022630"/>
    </source>
</evidence>
<dbReference type="InterPro" id="IPR036351">
    <property type="entry name" value="Ribosomal_eL32_sf"/>
</dbReference>
<feature type="domain" description="Riboflavin kinase" evidence="14">
    <location>
        <begin position="62"/>
        <end position="98"/>
    </location>
</feature>
<dbReference type="UniPathway" id="UPA00276">
    <property type="reaction ID" value="UER00406"/>
</dbReference>
<sequence>MQRYPGDSDNSPAIQLLLGWCKLKSHRHLSRFAQLYSMDSTVAGPNSEFPLVQRLQILISSEYEVHLMDYNGPDFYGKELLVVIAGHLRPEKNFNTIGAALMPKALNQVKIVKKRTKKFVRFESDEFKTPSWRKPRGIDNRVRRRFKGNKAMPGIGFGSNAATRHMMPNGFRKIVINNAEELEMLLLQNRIFAAEVAHNVSARKRLAIVQRAKELDIKLTNPHARLVVAENA</sequence>
<dbReference type="GO" id="GO:0008531">
    <property type="term" value="F:riboflavin kinase activity"/>
    <property type="evidence" value="ECO:0007669"/>
    <property type="project" value="UniProtKB-EC"/>
</dbReference>
<dbReference type="GO" id="GO:0003735">
    <property type="term" value="F:structural constituent of ribosome"/>
    <property type="evidence" value="ECO:0007669"/>
    <property type="project" value="InterPro"/>
</dbReference>
<keyword evidence="16" id="KW-1185">Reference proteome</keyword>
<dbReference type="Gene3D" id="2.40.30.30">
    <property type="entry name" value="Riboflavin kinase-like"/>
    <property type="match status" value="1"/>
</dbReference>
<evidence type="ECO:0000256" key="10">
    <source>
        <dbReference type="ARBA" id="ARBA00022840"/>
    </source>
</evidence>
<comment type="pathway">
    <text evidence="2">Cofactor biosynthesis; FMN biosynthesis; FMN from riboflavin (ATP route): step 1/1.</text>
</comment>
<dbReference type="EC" id="2.7.1.26" evidence="5"/>
<keyword evidence="9" id="KW-0547">Nucleotide-binding</keyword>
<dbReference type="CDD" id="cd00513">
    <property type="entry name" value="Ribosomal_L32_L32e"/>
    <property type="match status" value="1"/>
</dbReference>
<evidence type="ECO:0000256" key="2">
    <source>
        <dbReference type="ARBA" id="ARBA00005201"/>
    </source>
</evidence>
<dbReference type="InterPro" id="IPR001515">
    <property type="entry name" value="Ribosomal_eL32"/>
</dbReference>
<dbReference type="EMBL" id="MTSL01000063">
    <property type="protein sequence ID" value="PJF19440.1"/>
    <property type="molecule type" value="Genomic_DNA"/>
</dbReference>
<dbReference type="SMART" id="SM01393">
    <property type="entry name" value="Ribosomal_L32e"/>
    <property type="match status" value="1"/>
</dbReference>
<comment type="similarity">
    <text evidence="3">Belongs to the eukaryotic ribosomal protein eL32 family.</text>
</comment>
<dbReference type="SUPFAM" id="SSF52042">
    <property type="entry name" value="Ribosomal protein L32e"/>
    <property type="match status" value="1"/>
</dbReference>
<dbReference type="GO" id="GO:0005524">
    <property type="term" value="F:ATP binding"/>
    <property type="evidence" value="ECO:0007669"/>
    <property type="project" value="UniProtKB-KW"/>
</dbReference>
<keyword evidence="7" id="KW-0288">FMN</keyword>
<evidence type="ECO:0000256" key="8">
    <source>
        <dbReference type="ARBA" id="ARBA00022679"/>
    </source>
</evidence>
<dbReference type="InterPro" id="IPR015865">
    <property type="entry name" value="Riboflavin_kinase_bac/euk"/>
</dbReference>
<keyword evidence="12" id="KW-0687">Ribonucleoprotein</keyword>
<dbReference type="GO" id="GO:0006412">
    <property type="term" value="P:translation"/>
    <property type="evidence" value="ECO:0007669"/>
    <property type="project" value="InterPro"/>
</dbReference>
<keyword evidence="11" id="KW-0689">Ribosomal protein</keyword>
<evidence type="ECO:0000256" key="13">
    <source>
        <dbReference type="ARBA" id="ARBA00029960"/>
    </source>
</evidence>
<evidence type="ECO:0000256" key="7">
    <source>
        <dbReference type="ARBA" id="ARBA00022643"/>
    </source>
</evidence>
<proteinExistence type="inferred from homology"/>
<keyword evidence="10" id="KW-0067">ATP-binding</keyword>
<evidence type="ECO:0000313" key="16">
    <source>
        <dbReference type="Proteomes" id="UP000240830"/>
    </source>
</evidence>
<protein>
    <recommendedName>
        <fullName evidence="5">riboflavin kinase</fullName>
        <ecNumber evidence="5">2.7.1.26</ecNumber>
    </recommendedName>
    <alternativeName>
        <fullName evidence="13">Flavin mononucleotide kinase 1</fullName>
    </alternativeName>
</protein>
<dbReference type="SUPFAM" id="SSF82114">
    <property type="entry name" value="Riboflavin kinase-like"/>
    <property type="match status" value="1"/>
</dbReference>
<dbReference type="GO" id="GO:0009231">
    <property type="term" value="P:riboflavin biosynthetic process"/>
    <property type="evidence" value="ECO:0007669"/>
    <property type="project" value="InterPro"/>
</dbReference>
<organism evidence="15 16">
    <name type="scientific">Paramicrosporidium saccamoebae</name>
    <dbReference type="NCBI Taxonomy" id="1246581"/>
    <lineage>
        <taxon>Eukaryota</taxon>
        <taxon>Fungi</taxon>
        <taxon>Fungi incertae sedis</taxon>
        <taxon>Cryptomycota</taxon>
        <taxon>Cryptomycota incertae sedis</taxon>
        <taxon>Paramicrosporidium</taxon>
    </lineage>
</organism>
<evidence type="ECO:0000256" key="9">
    <source>
        <dbReference type="ARBA" id="ARBA00022741"/>
    </source>
</evidence>
<evidence type="ECO:0000256" key="1">
    <source>
        <dbReference type="ARBA" id="ARBA00003572"/>
    </source>
</evidence>
<dbReference type="Pfam" id="PF01687">
    <property type="entry name" value="Flavokinase"/>
    <property type="match status" value="1"/>
</dbReference>
<evidence type="ECO:0000313" key="15">
    <source>
        <dbReference type="EMBL" id="PJF19440.1"/>
    </source>
</evidence>
<evidence type="ECO:0000256" key="5">
    <source>
        <dbReference type="ARBA" id="ARBA00012105"/>
    </source>
</evidence>
<evidence type="ECO:0000256" key="4">
    <source>
        <dbReference type="ARBA" id="ARBA00010108"/>
    </source>
</evidence>
<evidence type="ECO:0000256" key="12">
    <source>
        <dbReference type="ARBA" id="ARBA00023274"/>
    </source>
</evidence>
<keyword evidence="6" id="KW-0285">Flavoprotein</keyword>
<dbReference type="InterPro" id="IPR023465">
    <property type="entry name" value="Riboflavin_kinase_dom_sf"/>
</dbReference>
<evidence type="ECO:0000256" key="3">
    <source>
        <dbReference type="ARBA" id="ARBA00008431"/>
    </source>
</evidence>
<evidence type="ECO:0000259" key="14">
    <source>
        <dbReference type="Pfam" id="PF01687"/>
    </source>
</evidence>
<evidence type="ECO:0000256" key="11">
    <source>
        <dbReference type="ARBA" id="ARBA00022980"/>
    </source>
</evidence>